<evidence type="ECO:0000256" key="5">
    <source>
        <dbReference type="ARBA" id="ARBA00022840"/>
    </source>
</evidence>
<feature type="domain" description="ABC transporter" evidence="7">
    <location>
        <begin position="13"/>
        <end position="245"/>
    </location>
</feature>
<evidence type="ECO:0000256" key="1">
    <source>
        <dbReference type="ARBA" id="ARBA00004202"/>
    </source>
</evidence>
<evidence type="ECO:0000256" key="6">
    <source>
        <dbReference type="ARBA" id="ARBA00025157"/>
    </source>
</evidence>
<evidence type="ECO:0000313" key="9">
    <source>
        <dbReference type="Proteomes" id="UP001208689"/>
    </source>
</evidence>
<dbReference type="PANTHER" id="PTHR43553">
    <property type="entry name" value="HEAVY METAL TRANSPORTER"/>
    <property type="match status" value="1"/>
</dbReference>
<dbReference type="InterPro" id="IPR027417">
    <property type="entry name" value="P-loop_NTPase"/>
</dbReference>
<dbReference type="SMART" id="SM00382">
    <property type="entry name" value="AAA"/>
    <property type="match status" value="1"/>
</dbReference>
<dbReference type="EMBL" id="CP104013">
    <property type="protein sequence ID" value="UYP44917.1"/>
    <property type="molecule type" value="Genomic_DNA"/>
</dbReference>
<reference evidence="8" key="1">
    <citation type="submission" date="2022-09" db="EMBL/GenBank/DDBJ databases">
        <title>Actin cytoskeleton and complex cell architecture in an #Asgard archaeon.</title>
        <authorList>
            <person name="Ponce Toledo R.I."/>
            <person name="Schleper C."/>
            <person name="Rodrigues Oliveira T."/>
            <person name="Wollweber F."/>
            <person name="Xu J."/>
            <person name="Rittmann S."/>
            <person name="Klingl A."/>
            <person name="Pilhofer M."/>
        </authorList>
    </citation>
    <scope>NUCLEOTIDE SEQUENCE</scope>
    <source>
        <strain evidence="8">B-35</strain>
    </source>
</reference>
<accession>A0ABY6HR97</accession>
<dbReference type="CDD" id="cd03225">
    <property type="entry name" value="ABC_cobalt_CbiO_domain1"/>
    <property type="match status" value="1"/>
</dbReference>
<name>A0ABY6HR97_9ARCH</name>
<dbReference type="PROSITE" id="PS50893">
    <property type="entry name" value="ABC_TRANSPORTER_2"/>
    <property type="match status" value="1"/>
</dbReference>
<evidence type="ECO:0000256" key="3">
    <source>
        <dbReference type="ARBA" id="ARBA00022448"/>
    </source>
</evidence>
<sequence length="245" mass="27658">MDNPTHRVLQPIIQVKDLSFAYKKENWILKDVSFSIQPGEIVAIAGQSGIGKTTMGFILKGLIPHTIKGKLKGSIQVAGWDVKKTKIVKLAKAIGMVFQDLNSQLFSTSVQEEVEFGLRNLKLNLEWGLEAMEFLGIANLRERMPMNLSAGQKQRVILAAIIATHPKVLILDEPSAHLDKISKIGLKNLLMKLNHEYGTTILIIEQDPWILGEMCQSILHVEDCTIRRTDKNRLLEKKPQWSWKT</sequence>
<dbReference type="Gene3D" id="3.40.50.300">
    <property type="entry name" value="P-loop containing nucleotide triphosphate hydrolases"/>
    <property type="match status" value="1"/>
</dbReference>
<keyword evidence="9" id="KW-1185">Reference proteome</keyword>
<dbReference type="SUPFAM" id="SSF52540">
    <property type="entry name" value="P-loop containing nucleoside triphosphate hydrolases"/>
    <property type="match status" value="1"/>
</dbReference>
<dbReference type="InterPro" id="IPR003593">
    <property type="entry name" value="AAA+_ATPase"/>
</dbReference>
<comment type="similarity">
    <text evidence="2">Belongs to the ABC transporter superfamily.</text>
</comment>
<organism evidence="8 9">
    <name type="scientific">Candidatus Lokiarchaeum ossiferum</name>
    <dbReference type="NCBI Taxonomy" id="2951803"/>
    <lineage>
        <taxon>Archaea</taxon>
        <taxon>Promethearchaeati</taxon>
        <taxon>Promethearchaeota</taxon>
        <taxon>Promethearchaeia</taxon>
        <taxon>Promethearchaeales</taxon>
        <taxon>Promethearchaeaceae</taxon>
        <taxon>Candidatus Lokiarchaeum</taxon>
    </lineage>
</organism>
<comment type="subcellular location">
    <subcellularLocation>
        <location evidence="1">Cell membrane</location>
        <topology evidence="1">Peripheral membrane protein</topology>
    </subcellularLocation>
</comment>
<keyword evidence="3" id="KW-0813">Transport</keyword>
<dbReference type="Pfam" id="PF00005">
    <property type="entry name" value="ABC_tran"/>
    <property type="match status" value="1"/>
</dbReference>
<dbReference type="InterPro" id="IPR003439">
    <property type="entry name" value="ABC_transporter-like_ATP-bd"/>
</dbReference>
<dbReference type="Proteomes" id="UP001208689">
    <property type="component" value="Chromosome"/>
</dbReference>
<evidence type="ECO:0000256" key="2">
    <source>
        <dbReference type="ARBA" id="ARBA00005417"/>
    </source>
</evidence>
<evidence type="ECO:0000256" key="4">
    <source>
        <dbReference type="ARBA" id="ARBA00022741"/>
    </source>
</evidence>
<dbReference type="InterPro" id="IPR050095">
    <property type="entry name" value="ECF_ABC_transporter_ATP-bd"/>
</dbReference>
<keyword evidence="4" id="KW-0547">Nucleotide-binding</keyword>
<comment type="function">
    <text evidence="6">Probably part of an ABC transporter complex. Responsible for energy coupling to the transport system.</text>
</comment>
<proteinExistence type="inferred from homology"/>
<keyword evidence="5 8" id="KW-0067">ATP-binding</keyword>
<gene>
    <name evidence="8" type="ORF">NEF87_001202</name>
</gene>
<evidence type="ECO:0000259" key="7">
    <source>
        <dbReference type="PROSITE" id="PS50893"/>
    </source>
</evidence>
<protein>
    <submittedName>
        <fullName evidence="8">ABC transporter ATP-binding protein</fullName>
    </submittedName>
</protein>
<dbReference type="InterPro" id="IPR017871">
    <property type="entry name" value="ABC_transporter-like_CS"/>
</dbReference>
<dbReference type="PROSITE" id="PS00211">
    <property type="entry name" value="ABC_TRANSPORTER_1"/>
    <property type="match status" value="1"/>
</dbReference>
<dbReference type="GO" id="GO:0005524">
    <property type="term" value="F:ATP binding"/>
    <property type="evidence" value="ECO:0007669"/>
    <property type="project" value="UniProtKB-KW"/>
</dbReference>
<dbReference type="InterPro" id="IPR015856">
    <property type="entry name" value="ABC_transpr_CbiO/EcfA_su"/>
</dbReference>
<evidence type="ECO:0000313" key="8">
    <source>
        <dbReference type="EMBL" id="UYP44917.1"/>
    </source>
</evidence>
<dbReference type="PANTHER" id="PTHR43553:SF24">
    <property type="entry name" value="ENERGY-COUPLING FACTOR TRANSPORTER ATP-BINDING PROTEIN ECFA1"/>
    <property type="match status" value="1"/>
</dbReference>